<feature type="domain" description="BAG" evidence="1">
    <location>
        <begin position="52"/>
        <end position="121"/>
    </location>
</feature>
<dbReference type="Pfam" id="PF02179">
    <property type="entry name" value="BAG"/>
    <property type="match status" value="1"/>
</dbReference>
<dbReference type="InterPro" id="IPR003103">
    <property type="entry name" value="BAG_domain"/>
</dbReference>
<dbReference type="SUPFAM" id="SSF63491">
    <property type="entry name" value="BAG domain"/>
    <property type="match status" value="1"/>
</dbReference>
<keyword evidence="3" id="KW-1185">Reference proteome</keyword>
<comment type="caution">
    <text evidence="2">The sequence shown here is derived from an EMBL/GenBank/DDBJ whole genome shotgun (WGS) entry which is preliminary data.</text>
</comment>
<proteinExistence type="predicted"/>
<dbReference type="Gene3D" id="1.20.58.120">
    <property type="entry name" value="BAG domain"/>
    <property type="match status" value="1"/>
</dbReference>
<dbReference type="EMBL" id="JALNTZ010000007">
    <property type="protein sequence ID" value="KAJ3645185.1"/>
    <property type="molecule type" value="Genomic_DNA"/>
</dbReference>
<dbReference type="InterPro" id="IPR036533">
    <property type="entry name" value="BAG_dom_sf"/>
</dbReference>
<dbReference type="Proteomes" id="UP001168821">
    <property type="component" value="Unassembled WGS sequence"/>
</dbReference>
<evidence type="ECO:0000259" key="1">
    <source>
        <dbReference type="Pfam" id="PF02179"/>
    </source>
</evidence>
<protein>
    <recommendedName>
        <fullName evidence="1">BAG domain-containing protein</fullName>
    </recommendedName>
</protein>
<evidence type="ECO:0000313" key="2">
    <source>
        <dbReference type="EMBL" id="KAJ3645185.1"/>
    </source>
</evidence>
<sequence>MSVKIPETSVMAENNGQRNAGEFVLGALNDDSDDSDDDTTIETYVTRILREITDIMDEMETIKNKVKVTSDKTELDNFAETLLQVIIKLDEIDARDHNAIREHRKDAILFAQGTLEFIDEKLEKK</sequence>
<dbReference type="GO" id="GO:0051087">
    <property type="term" value="F:protein-folding chaperone binding"/>
    <property type="evidence" value="ECO:0007669"/>
    <property type="project" value="InterPro"/>
</dbReference>
<accession>A0AA38M5T8</accession>
<gene>
    <name evidence="2" type="ORF">Zmor_022865</name>
</gene>
<dbReference type="AlphaFoldDB" id="A0AA38M5T8"/>
<name>A0AA38M5T8_9CUCU</name>
<organism evidence="2 3">
    <name type="scientific">Zophobas morio</name>
    <dbReference type="NCBI Taxonomy" id="2755281"/>
    <lineage>
        <taxon>Eukaryota</taxon>
        <taxon>Metazoa</taxon>
        <taxon>Ecdysozoa</taxon>
        <taxon>Arthropoda</taxon>
        <taxon>Hexapoda</taxon>
        <taxon>Insecta</taxon>
        <taxon>Pterygota</taxon>
        <taxon>Neoptera</taxon>
        <taxon>Endopterygota</taxon>
        <taxon>Coleoptera</taxon>
        <taxon>Polyphaga</taxon>
        <taxon>Cucujiformia</taxon>
        <taxon>Tenebrionidae</taxon>
        <taxon>Zophobas</taxon>
    </lineage>
</organism>
<reference evidence="2" key="1">
    <citation type="journal article" date="2023" name="G3 (Bethesda)">
        <title>Whole genome assemblies of Zophobas morio and Tenebrio molitor.</title>
        <authorList>
            <person name="Kaur S."/>
            <person name="Stinson S.A."/>
            <person name="diCenzo G.C."/>
        </authorList>
    </citation>
    <scope>NUCLEOTIDE SEQUENCE</scope>
    <source>
        <strain evidence="2">QUZm001</strain>
    </source>
</reference>
<evidence type="ECO:0000313" key="3">
    <source>
        <dbReference type="Proteomes" id="UP001168821"/>
    </source>
</evidence>